<dbReference type="PANTHER" id="PTHR28008">
    <property type="entry name" value="DOMAIN PROTEIN, PUTATIVE (AFU_ORTHOLOGUE AFUA_3G10980)-RELATED"/>
    <property type="match status" value="1"/>
</dbReference>
<evidence type="ECO:0000313" key="2">
    <source>
        <dbReference type="Proteomes" id="UP000245464"/>
    </source>
</evidence>
<dbReference type="GeneID" id="6341616"/>
<organism evidence="1 2">
    <name type="scientific">Pyrenophora tritici-repentis</name>
    <dbReference type="NCBI Taxonomy" id="45151"/>
    <lineage>
        <taxon>Eukaryota</taxon>
        <taxon>Fungi</taxon>
        <taxon>Dikarya</taxon>
        <taxon>Ascomycota</taxon>
        <taxon>Pezizomycotina</taxon>
        <taxon>Dothideomycetes</taxon>
        <taxon>Pleosporomycetidae</taxon>
        <taxon>Pleosporales</taxon>
        <taxon>Pleosporineae</taxon>
        <taxon>Pleosporaceae</taxon>
        <taxon>Pyrenophora</taxon>
    </lineage>
</organism>
<dbReference type="AlphaFoldDB" id="A0A2W1EGF3"/>
<dbReference type="NCBIfam" id="NF037970">
    <property type="entry name" value="vanZ_1"/>
    <property type="match status" value="1"/>
</dbReference>
<sequence>MRIRKPFAGAFIGLIFVSAAAGFSPSDYKIPSYKQSDKALHFITFFLLTLCFYWILETSRRKVLQLTFTVCTIGLGVASEVVQGLLPVSHLPCSWRAV</sequence>
<protein>
    <submittedName>
        <fullName evidence="1">VanZ domain protein</fullName>
    </submittedName>
</protein>
<proteinExistence type="predicted"/>
<reference evidence="1 2" key="1">
    <citation type="journal article" date="2018" name="BMC Genomics">
        <title>Comparative genomics of the wheat fungal pathogen Pyrenophora tritici-repentis reveals chromosomal variations and genome plasticity.</title>
        <authorList>
            <person name="Moolhuijzen P."/>
            <person name="See P.T."/>
            <person name="Hane J.K."/>
            <person name="Shi G."/>
            <person name="Liu Z."/>
            <person name="Oliver R.P."/>
            <person name="Moffat C.S."/>
        </authorList>
    </citation>
    <scope>NUCLEOTIDE SEQUENCE [LARGE SCALE GENOMIC DNA]</scope>
    <source>
        <strain evidence="1">M4</strain>
    </source>
</reference>
<comment type="caution">
    <text evidence="1">The sequence shown here is derived from an EMBL/GenBank/DDBJ whole genome shotgun (WGS) entry which is preliminary data.</text>
</comment>
<evidence type="ECO:0000313" key="1">
    <source>
        <dbReference type="EMBL" id="KAF7575389.1"/>
    </source>
</evidence>
<dbReference type="Proteomes" id="UP000245464">
    <property type="component" value="Chromosome 2"/>
</dbReference>
<gene>
    <name evidence="1" type="ORF">PtrM4_070130</name>
</gene>
<accession>A0A2W1EGF3</accession>
<dbReference type="EMBL" id="NQIK02000002">
    <property type="protein sequence ID" value="KAF7575389.1"/>
    <property type="molecule type" value="Genomic_DNA"/>
</dbReference>
<dbReference type="KEGG" id="ptrr:6341616"/>
<dbReference type="RefSeq" id="XP_001933719.2">
    <property type="nucleotide sequence ID" value="XM_001933684.2"/>
</dbReference>
<dbReference type="PANTHER" id="PTHR28008:SF1">
    <property type="entry name" value="DOMAIN PROTEIN, PUTATIVE (AFU_ORTHOLOGUE AFUA_3G10980)-RELATED"/>
    <property type="match status" value="1"/>
</dbReference>
<name>A0A2W1EGF3_9PLEO</name>